<dbReference type="SUPFAM" id="SSF46785">
    <property type="entry name" value="Winged helix' DNA-binding domain"/>
    <property type="match status" value="1"/>
</dbReference>
<protein>
    <submittedName>
        <fullName evidence="2">MarR family transcriptional regulator</fullName>
    </submittedName>
</protein>
<dbReference type="PROSITE" id="PS50995">
    <property type="entry name" value="HTH_MARR_2"/>
    <property type="match status" value="1"/>
</dbReference>
<keyword evidence="3" id="KW-1185">Reference proteome</keyword>
<accession>A0A7H8NBL7</accession>
<dbReference type="GeneID" id="95461437"/>
<dbReference type="PANTHER" id="PTHR33164:SF43">
    <property type="entry name" value="HTH-TYPE TRANSCRIPTIONAL REPRESSOR YETL"/>
    <property type="match status" value="1"/>
</dbReference>
<gene>
    <name evidence="2" type="ORF">HUT08_22770</name>
</gene>
<dbReference type="SMART" id="SM00347">
    <property type="entry name" value="HTH_MARR"/>
    <property type="match status" value="1"/>
</dbReference>
<dbReference type="Gene3D" id="1.10.10.10">
    <property type="entry name" value="Winged helix-like DNA-binding domain superfamily/Winged helix DNA-binding domain"/>
    <property type="match status" value="1"/>
</dbReference>
<dbReference type="InterPro" id="IPR039422">
    <property type="entry name" value="MarR/SlyA-like"/>
</dbReference>
<sequence>MTPRTGMLLLTAGRLMREEIDSALGARGLSLRHVSALGHLSREPGLSYSALARRAGVTAQSMQATVRQLEKAGAVARESPAGRGRTAELRVTARGRDLLGELDGVVRAAEEPLLAGLSEEQRAALAGGLRQVLANGWRARHNESPPIQPPPPLAPTP</sequence>
<feature type="compositionally biased region" description="Pro residues" evidence="1">
    <location>
        <begin position="146"/>
        <end position="157"/>
    </location>
</feature>
<proteinExistence type="predicted"/>
<dbReference type="GO" id="GO:0006950">
    <property type="term" value="P:response to stress"/>
    <property type="evidence" value="ECO:0007669"/>
    <property type="project" value="TreeGrafter"/>
</dbReference>
<evidence type="ECO:0000256" key="1">
    <source>
        <dbReference type="SAM" id="MobiDB-lite"/>
    </source>
</evidence>
<dbReference type="InterPro" id="IPR000835">
    <property type="entry name" value="HTH_MarR-typ"/>
</dbReference>
<dbReference type="PANTHER" id="PTHR33164">
    <property type="entry name" value="TRANSCRIPTIONAL REGULATOR, MARR FAMILY"/>
    <property type="match status" value="1"/>
</dbReference>
<organism evidence="2 3">
    <name type="scientific">Streptomyces buecherae</name>
    <dbReference type="NCBI Taxonomy" id="2763006"/>
    <lineage>
        <taxon>Bacteria</taxon>
        <taxon>Bacillati</taxon>
        <taxon>Actinomycetota</taxon>
        <taxon>Actinomycetes</taxon>
        <taxon>Kitasatosporales</taxon>
        <taxon>Streptomycetaceae</taxon>
        <taxon>Streptomyces</taxon>
    </lineage>
</organism>
<feature type="region of interest" description="Disordered" evidence="1">
    <location>
        <begin position="136"/>
        <end position="157"/>
    </location>
</feature>
<evidence type="ECO:0000313" key="2">
    <source>
        <dbReference type="EMBL" id="QKW51887.1"/>
    </source>
</evidence>
<evidence type="ECO:0000313" key="3">
    <source>
        <dbReference type="Proteomes" id="UP000509303"/>
    </source>
</evidence>
<name>A0A7G8KC07_9ACTN</name>
<dbReference type="RefSeq" id="WP_176163594.1">
    <property type="nucleotide sequence ID" value="NZ_CP054929.1"/>
</dbReference>
<dbReference type="Pfam" id="PF12802">
    <property type="entry name" value="MarR_2"/>
    <property type="match status" value="1"/>
</dbReference>
<dbReference type="InterPro" id="IPR036388">
    <property type="entry name" value="WH-like_DNA-bd_sf"/>
</dbReference>
<dbReference type="EMBL" id="CP054929">
    <property type="protein sequence ID" value="QKW51887.1"/>
    <property type="molecule type" value="Genomic_DNA"/>
</dbReference>
<dbReference type="Proteomes" id="UP000509303">
    <property type="component" value="Chromosome"/>
</dbReference>
<dbReference type="InterPro" id="IPR036390">
    <property type="entry name" value="WH_DNA-bd_sf"/>
</dbReference>
<accession>A0A7G8KC07</accession>
<dbReference type="GO" id="GO:0003700">
    <property type="term" value="F:DNA-binding transcription factor activity"/>
    <property type="evidence" value="ECO:0007669"/>
    <property type="project" value="InterPro"/>
</dbReference>
<reference evidence="2 3" key="1">
    <citation type="submission" date="2020-06" db="EMBL/GenBank/DDBJ databases">
        <title>Genome mining for natural products.</title>
        <authorList>
            <person name="Zhang B."/>
            <person name="Shi J."/>
            <person name="Ge H."/>
        </authorList>
    </citation>
    <scope>NUCLEOTIDE SEQUENCE [LARGE SCALE GENOMIC DNA]</scope>
    <source>
        <strain evidence="2 3">NA00687</strain>
    </source>
</reference>
<dbReference type="AlphaFoldDB" id="A0A7G8KC07"/>